<name>A0A8X6VY39_TRICX</name>
<gene>
    <name evidence="1" type="ORF">TNCV_1016151</name>
</gene>
<protein>
    <submittedName>
        <fullName evidence="1">Uncharacterized protein</fullName>
    </submittedName>
</protein>
<keyword evidence="2" id="KW-1185">Reference proteome</keyword>
<sequence>MRKLCEFSHRKILHCILGGIQANGSWRRRSNLEPYKIYDQPDIVKFFKLQRLKWAGHLVAARKSLWQYPWEIDLGADSVKTD</sequence>
<organism evidence="1 2">
    <name type="scientific">Trichonephila clavipes</name>
    <name type="common">Golden silk orbweaver</name>
    <name type="synonym">Nephila clavipes</name>
    <dbReference type="NCBI Taxonomy" id="2585209"/>
    <lineage>
        <taxon>Eukaryota</taxon>
        <taxon>Metazoa</taxon>
        <taxon>Ecdysozoa</taxon>
        <taxon>Arthropoda</taxon>
        <taxon>Chelicerata</taxon>
        <taxon>Arachnida</taxon>
        <taxon>Araneae</taxon>
        <taxon>Araneomorphae</taxon>
        <taxon>Entelegynae</taxon>
        <taxon>Araneoidea</taxon>
        <taxon>Nephilidae</taxon>
        <taxon>Trichonephila</taxon>
    </lineage>
</organism>
<proteinExistence type="predicted"/>
<evidence type="ECO:0000313" key="2">
    <source>
        <dbReference type="Proteomes" id="UP000887159"/>
    </source>
</evidence>
<evidence type="ECO:0000313" key="1">
    <source>
        <dbReference type="EMBL" id="GFY24569.1"/>
    </source>
</evidence>
<dbReference type="AlphaFoldDB" id="A0A8X6VY39"/>
<reference evidence="1" key="1">
    <citation type="submission" date="2020-08" db="EMBL/GenBank/DDBJ databases">
        <title>Multicomponent nature underlies the extraordinary mechanical properties of spider dragline silk.</title>
        <authorList>
            <person name="Kono N."/>
            <person name="Nakamura H."/>
            <person name="Mori M."/>
            <person name="Yoshida Y."/>
            <person name="Ohtoshi R."/>
            <person name="Malay A.D."/>
            <person name="Moran D.A.P."/>
            <person name="Tomita M."/>
            <person name="Numata K."/>
            <person name="Arakawa K."/>
        </authorList>
    </citation>
    <scope>NUCLEOTIDE SEQUENCE</scope>
</reference>
<accession>A0A8X6VY39</accession>
<dbReference type="EMBL" id="BMAU01021369">
    <property type="protein sequence ID" value="GFY24569.1"/>
    <property type="molecule type" value="Genomic_DNA"/>
</dbReference>
<dbReference type="Proteomes" id="UP000887159">
    <property type="component" value="Unassembled WGS sequence"/>
</dbReference>
<comment type="caution">
    <text evidence="1">The sequence shown here is derived from an EMBL/GenBank/DDBJ whole genome shotgun (WGS) entry which is preliminary data.</text>
</comment>